<sequence>MRKLILGIGGMTNGGKTTLSKSLQELLQNSCVISQDNFFKVPTTATLFVCSFQYDTLDALHMDKMMADIGLWQEDPQSFMTSRGHAVKSTASELSSVFILIVEGFLIFNHGPLNSLINKRYFLQIPYETCKERRSSRVYVPPDPPGYFDGYVWPMYLKNRKVMEETVNDMGTVIFEHSISTLTSVTFLNCGELNIEKNMNV</sequence>
<dbReference type="Proteomes" id="UP000694700">
    <property type="component" value="Unplaced"/>
</dbReference>
<dbReference type="Gene3D" id="3.40.50.300">
    <property type="entry name" value="P-loop containing nucleotide triphosphate hydrolases"/>
    <property type="match status" value="1"/>
</dbReference>
<proteinExistence type="predicted"/>
<dbReference type="InterPro" id="IPR027417">
    <property type="entry name" value="P-loop_NTPase"/>
</dbReference>
<dbReference type="AlphaFoldDB" id="A0A8C1X7N8"/>
<evidence type="ECO:0000313" key="1">
    <source>
        <dbReference type="Ensembl" id="ENSCCRP00015078154.1"/>
    </source>
</evidence>
<dbReference type="PANTHER" id="PTHR10285">
    <property type="entry name" value="URIDINE KINASE"/>
    <property type="match status" value="1"/>
</dbReference>
<dbReference type="SUPFAM" id="SSF52540">
    <property type="entry name" value="P-loop containing nucleoside triphosphate hydrolases"/>
    <property type="match status" value="1"/>
</dbReference>
<reference evidence="1" key="1">
    <citation type="submission" date="2025-08" db="UniProtKB">
        <authorList>
            <consortium name="Ensembl"/>
        </authorList>
    </citation>
    <scope>IDENTIFICATION</scope>
</reference>
<protein>
    <submittedName>
        <fullName evidence="1">Nicotinamide riboside kinase 1</fullName>
    </submittedName>
</protein>
<accession>A0A8C1X7N8</accession>
<organism evidence="1 2">
    <name type="scientific">Cyprinus carpio</name>
    <name type="common">Common carp</name>
    <dbReference type="NCBI Taxonomy" id="7962"/>
    <lineage>
        <taxon>Eukaryota</taxon>
        <taxon>Metazoa</taxon>
        <taxon>Chordata</taxon>
        <taxon>Craniata</taxon>
        <taxon>Vertebrata</taxon>
        <taxon>Euteleostomi</taxon>
        <taxon>Actinopterygii</taxon>
        <taxon>Neopterygii</taxon>
        <taxon>Teleostei</taxon>
        <taxon>Ostariophysi</taxon>
        <taxon>Cypriniformes</taxon>
        <taxon>Cyprinidae</taxon>
        <taxon>Cyprininae</taxon>
        <taxon>Cyprinus</taxon>
    </lineage>
</organism>
<name>A0A8C1X7N8_CYPCA</name>
<evidence type="ECO:0000313" key="2">
    <source>
        <dbReference type="Proteomes" id="UP000694700"/>
    </source>
</evidence>
<dbReference type="Ensembl" id="ENSCCRT00015080714.1">
    <property type="protein sequence ID" value="ENSCCRP00015078154.1"/>
    <property type="gene ID" value="ENSCCRG00015031596.1"/>
</dbReference>
<dbReference type="CDD" id="cd02024">
    <property type="entry name" value="NRK1"/>
    <property type="match status" value="1"/>
</dbReference>